<evidence type="ECO:0000259" key="1">
    <source>
        <dbReference type="PROSITE" id="PS50097"/>
    </source>
</evidence>
<dbReference type="PANTHER" id="PTHR46105:SF28">
    <property type="entry name" value="ZINC FINGER PROTEIN 37-LIKE"/>
    <property type="match status" value="1"/>
</dbReference>
<feature type="non-terminal residue" evidence="2">
    <location>
        <position position="92"/>
    </location>
</feature>
<organism evidence="2 3">
    <name type="scientific">Nematostella vectensis</name>
    <name type="common">Starlet sea anemone</name>
    <dbReference type="NCBI Taxonomy" id="45351"/>
    <lineage>
        <taxon>Eukaryota</taxon>
        <taxon>Metazoa</taxon>
        <taxon>Cnidaria</taxon>
        <taxon>Anthozoa</taxon>
        <taxon>Hexacorallia</taxon>
        <taxon>Actiniaria</taxon>
        <taxon>Edwardsiidae</taxon>
        <taxon>Nematostella</taxon>
    </lineage>
</organism>
<gene>
    <name evidence="2" type="ORF">NEMVEDRAFT_v1g144374</name>
</gene>
<dbReference type="PhylomeDB" id="A7T3J5"/>
<evidence type="ECO:0000313" key="3">
    <source>
        <dbReference type="Proteomes" id="UP000001593"/>
    </source>
</evidence>
<dbReference type="OMA" id="KERILCD"/>
<dbReference type="Gene3D" id="3.30.710.10">
    <property type="entry name" value="Potassium Channel Kv1.1, Chain A"/>
    <property type="match status" value="1"/>
</dbReference>
<feature type="domain" description="BTB" evidence="1">
    <location>
        <begin position="30"/>
        <end position="92"/>
    </location>
</feature>
<dbReference type="InParanoid" id="A7T3J5"/>
<keyword evidence="3" id="KW-1185">Reference proteome</keyword>
<dbReference type="Proteomes" id="UP000001593">
    <property type="component" value="Unassembled WGS sequence"/>
</dbReference>
<dbReference type="PROSITE" id="PS50097">
    <property type="entry name" value="BTB"/>
    <property type="match status" value="1"/>
</dbReference>
<dbReference type="eggNOG" id="KOG4441">
    <property type="taxonomic scope" value="Eukaryota"/>
</dbReference>
<dbReference type="InterPro" id="IPR050457">
    <property type="entry name" value="ZnFinger_BTB_dom_contain"/>
</dbReference>
<reference evidence="2 3" key="1">
    <citation type="journal article" date="2007" name="Science">
        <title>Sea anemone genome reveals ancestral eumetazoan gene repertoire and genomic organization.</title>
        <authorList>
            <person name="Putnam N.H."/>
            <person name="Srivastava M."/>
            <person name="Hellsten U."/>
            <person name="Dirks B."/>
            <person name="Chapman J."/>
            <person name="Salamov A."/>
            <person name="Terry A."/>
            <person name="Shapiro H."/>
            <person name="Lindquist E."/>
            <person name="Kapitonov V.V."/>
            <person name="Jurka J."/>
            <person name="Genikhovich G."/>
            <person name="Grigoriev I.V."/>
            <person name="Lucas S.M."/>
            <person name="Steele R.E."/>
            <person name="Finnerty J.R."/>
            <person name="Technau U."/>
            <person name="Martindale M.Q."/>
            <person name="Rokhsar D.S."/>
        </authorList>
    </citation>
    <scope>NUCLEOTIDE SEQUENCE [LARGE SCALE GENOMIC DNA]</scope>
    <source>
        <strain evidence="3">CH2 X CH6</strain>
    </source>
</reference>
<name>A7T3J5_NEMVE</name>
<dbReference type="Pfam" id="PF00651">
    <property type="entry name" value="BTB"/>
    <property type="match status" value="1"/>
</dbReference>
<dbReference type="AlphaFoldDB" id="A7T3J5"/>
<sequence length="92" mass="10503">MASHRRFQIPNHSNEALQMMNELRKKRELCDVLLHVGGREFRGHRIVLAGASSYLRAMFTNGMLESGMRDIKLQGIDPAVMEILLDFVYTGI</sequence>
<dbReference type="HOGENOM" id="CLU_2419372_0_0_1"/>
<dbReference type="InterPro" id="IPR000210">
    <property type="entry name" value="BTB/POZ_dom"/>
</dbReference>
<dbReference type="InterPro" id="IPR011333">
    <property type="entry name" value="SKP1/BTB/POZ_sf"/>
</dbReference>
<accession>A7T3J5</accession>
<dbReference type="EMBL" id="DS470529">
    <property type="protein sequence ID" value="EDO29471.1"/>
    <property type="molecule type" value="Genomic_DNA"/>
</dbReference>
<evidence type="ECO:0000313" key="2">
    <source>
        <dbReference type="EMBL" id="EDO29471.1"/>
    </source>
</evidence>
<protein>
    <recommendedName>
        <fullName evidence="1">BTB domain-containing protein</fullName>
    </recommendedName>
</protein>
<dbReference type="PANTHER" id="PTHR46105">
    <property type="entry name" value="AGAP004733-PA"/>
    <property type="match status" value="1"/>
</dbReference>
<dbReference type="SUPFAM" id="SSF54695">
    <property type="entry name" value="POZ domain"/>
    <property type="match status" value="1"/>
</dbReference>
<proteinExistence type="predicted"/>